<gene>
    <name evidence="6" type="ORF">P1J78_14780</name>
</gene>
<dbReference type="GO" id="GO:0043565">
    <property type="term" value="F:sequence-specific DNA binding"/>
    <property type="evidence" value="ECO:0007669"/>
    <property type="project" value="TreeGrafter"/>
</dbReference>
<dbReference type="GO" id="GO:0003700">
    <property type="term" value="F:DNA-binding transcription factor activity"/>
    <property type="evidence" value="ECO:0007669"/>
    <property type="project" value="InterPro"/>
</dbReference>
<reference evidence="6" key="1">
    <citation type="submission" date="2023-03" db="EMBL/GenBank/DDBJ databases">
        <title>Multiphase analysis and comparison of six strains from genera Psychromarinibacter, Lutimaribacter, and Maritimibacter, including a novel species: Psychromarinibacter sediminicola sp. nov.</title>
        <authorList>
            <person name="Wang Y.-H."/>
            <person name="Ye M.-Q."/>
            <person name="Du Z.-J."/>
        </authorList>
    </citation>
    <scope>NUCLEOTIDE SEQUENCE</scope>
    <source>
        <strain evidence="6">C21-152</strain>
    </source>
</reference>
<evidence type="ECO:0000256" key="1">
    <source>
        <dbReference type="ARBA" id="ARBA00009437"/>
    </source>
</evidence>
<dbReference type="Pfam" id="PF00126">
    <property type="entry name" value="HTH_1"/>
    <property type="match status" value="1"/>
</dbReference>
<accession>A0AAE3NU00</accession>
<dbReference type="InterPro" id="IPR005119">
    <property type="entry name" value="LysR_subst-bd"/>
</dbReference>
<evidence type="ECO:0000256" key="3">
    <source>
        <dbReference type="ARBA" id="ARBA00023125"/>
    </source>
</evidence>
<proteinExistence type="inferred from homology"/>
<dbReference type="InterPro" id="IPR000847">
    <property type="entry name" value="LysR_HTH_N"/>
</dbReference>
<dbReference type="InterPro" id="IPR036390">
    <property type="entry name" value="WH_DNA-bd_sf"/>
</dbReference>
<feature type="domain" description="HTH lysR-type" evidence="5">
    <location>
        <begin position="4"/>
        <end position="61"/>
    </location>
</feature>
<keyword evidence="7" id="KW-1185">Reference proteome</keyword>
<evidence type="ECO:0000259" key="5">
    <source>
        <dbReference type="PROSITE" id="PS50931"/>
    </source>
</evidence>
<dbReference type="PROSITE" id="PS50931">
    <property type="entry name" value="HTH_LYSR"/>
    <property type="match status" value="1"/>
</dbReference>
<keyword evidence="2" id="KW-0805">Transcription regulation</keyword>
<evidence type="ECO:0000256" key="2">
    <source>
        <dbReference type="ARBA" id="ARBA00023015"/>
    </source>
</evidence>
<dbReference type="SUPFAM" id="SSF46785">
    <property type="entry name" value="Winged helix' DNA-binding domain"/>
    <property type="match status" value="1"/>
</dbReference>
<dbReference type="RefSeq" id="WP_275568144.1">
    <property type="nucleotide sequence ID" value="NZ_JARGYC010000039.1"/>
</dbReference>
<keyword evidence="4" id="KW-0804">Transcription</keyword>
<sequence>MPNPILIDINAFLISARTGGFSAAAREIGTTPSVVSKRVGRLEAEIGERLFKRSTRALVLTPEGERLQPELQRIVAELEDTLTNRALSGTELRGSLRIRTPTTVGAQFVGPAVHRFQHRNPAMTVELHLLDRPVNPLEDGFDISMGALPQSFGGVKETAFCPYPRVLVAAPSYLERHPAPQVPGEISRHDCLAFVLVGHTWTFEGPSGPVAVDIRARYSVNDSRVLLDAAVDGLGLAMVPLFLARAALAEGRLVELMPDYPVSELWFKALVPSHKTHRPEVIAFVEHMRRELDPAPWLEA</sequence>
<evidence type="ECO:0000313" key="7">
    <source>
        <dbReference type="Proteomes" id="UP001220964"/>
    </source>
</evidence>
<dbReference type="PANTHER" id="PTHR30537:SF35">
    <property type="entry name" value="TRANSCRIPTIONAL REGULATORY PROTEIN"/>
    <property type="match status" value="1"/>
</dbReference>
<dbReference type="PANTHER" id="PTHR30537">
    <property type="entry name" value="HTH-TYPE TRANSCRIPTIONAL REGULATOR"/>
    <property type="match status" value="1"/>
</dbReference>
<comment type="caution">
    <text evidence="6">The sequence shown here is derived from an EMBL/GenBank/DDBJ whole genome shotgun (WGS) entry which is preliminary data.</text>
</comment>
<dbReference type="Pfam" id="PF03466">
    <property type="entry name" value="LysR_substrate"/>
    <property type="match status" value="1"/>
</dbReference>
<dbReference type="Gene3D" id="1.10.10.10">
    <property type="entry name" value="Winged helix-like DNA-binding domain superfamily/Winged helix DNA-binding domain"/>
    <property type="match status" value="1"/>
</dbReference>
<dbReference type="SUPFAM" id="SSF53850">
    <property type="entry name" value="Periplasmic binding protein-like II"/>
    <property type="match status" value="1"/>
</dbReference>
<dbReference type="AlphaFoldDB" id="A0AAE3NU00"/>
<protein>
    <submittedName>
        <fullName evidence="6">LysR family transcriptional regulator</fullName>
    </submittedName>
</protein>
<comment type="similarity">
    <text evidence="1">Belongs to the LysR transcriptional regulatory family.</text>
</comment>
<dbReference type="CDD" id="cd08422">
    <property type="entry name" value="PBP2_CrgA_like"/>
    <property type="match status" value="1"/>
</dbReference>
<evidence type="ECO:0000256" key="4">
    <source>
        <dbReference type="ARBA" id="ARBA00023163"/>
    </source>
</evidence>
<dbReference type="InterPro" id="IPR058163">
    <property type="entry name" value="LysR-type_TF_proteobact-type"/>
</dbReference>
<name>A0AAE3NU00_9RHOB</name>
<dbReference type="InterPro" id="IPR036388">
    <property type="entry name" value="WH-like_DNA-bd_sf"/>
</dbReference>
<dbReference type="EMBL" id="JARGYC010000039">
    <property type="protein sequence ID" value="MDF0602007.1"/>
    <property type="molecule type" value="Genomic_DNA"/>
</dbReference>
<keyword evidence="3" id="KW-0238">DNA-binding</keyword>
<dbReference type="Proteomes" id="UP001220964">
    <property type="component" value="Unassembled WGS sequence"/>
</dbReference>
<dbReference type="GO" id="GO:0006351">
    <property type="term" value="P:DNA-templated transcription"/>
    <property type="evidence" value="ECO:0007669"/>
    <property type="project" value="TreeGrafter"/>
</dbReference>
<evidence type="ECO:0000313" key="6">
    <source>
        <dbReference type="EMBL" id="MDF0602007.1"/>
    </source>
</evidence>
<organism evidence="6 7">
    <name type="scientific">Psychromarinibacter sediminicola</name>
    <dbReference type="NCBI Taxonomy" id="3033385"/>
    <lineage>
        <taxon>Bacteria</taxon>
        <taxon>Pseudomonadati</taxon>
        <taxon>Pseudomonadota</taxon>
        <taxon>Alphaproteobacteria</taxon>
        <taxon>Rhodobacterales</taxon>
        <taxon>Paracoccaceae</taxon>
        <taxon>Psychromarinibacter</taxon>
    </lineage>
</organism>
<dbReference type="Gene3D" id="3.40.190.290">
    <property type="match status" value="1"/>
</dbReference>